<evidence type="ECO:0000313" key="4">
    <source>
        <dbReference type="Proteomes" id="UP000051934"/>
    </source>
</evidence>
<reference evidence="3 4" key="1">
    <citation type="submission" date="2015-10" db="EMBL/GenBank/DDBJ databases">
        <title>Metagenome-Assembled Genomes uncover a global brackish microbiome.</title>
        <authorList>
            <person name="Hugerth L.W."/>
            <person name="Larsson J."/>
            <person name="Alneberg J."/>
            <person name="Lindh M.V."/>
            <person name="Legrand C."/>
            <person name="Pinhassi J."/>
            <person name="Andersson A.F."/>
        </authorList>
    </citation>
    <scope>NUCLEOTIDE SEQUENCE [LARGE SCALE GENOMIC DNA]</scope>
    <source>
        <strain evidence="3">BACL4 MAG-120507-bin80</strain>
    </source>
</reference>
<dbReference type="PANTHER" id="PTHR33219">
    <property type="entry name" value="YLMG HOMOLOG PROTEIN 2, CHLOROPLASTIC"/>
    <property type="match status" value="1"/>
</dbReference>
<dbReference type="AlphaFoldDB" id="A0A0R2SEW3"/>
<feature type="transmembrane region" description="Helical" evidence="2">
    <location>
        <begin position="65"/>
        <end position="88"/>
    </location>
</feature>
<dbReference type="GO" id="GO:0016020">
    <property type="term" value="C:membrane"/>
    <property type="evidence" value="ECO:0007669"/>
    <property type="project" value="InterPro"/>
</dbReference>
<protein>
    <recommendedName>
        <fullName evidence="5">YggT family protein</fullName>
    </recommendedName>
</protein>
<evidence type="ECO:0000313" key="3">
    <source>
        <dbReference type="EMBL" id="KRO71139.1"/>
    </source>
</evidence>
<accession>A0A0R2SEW3</accession>
<evidence type="ECO:0008006" key="5">
    <source>
        <dbReference type="Google" id="ProtNLM"/>
    </source>
</evidence>
<keyword evidence="2" id="KW-1133">Transmembrane helix</keyword>
<name>A0A0R2SEW3_9GAMM</name>
<dbReference type="Pfam" id="PF02325">
    <property type="entry name" value="CCB3_YggT"/>
    <property type="match status" value="2"/>
</dbReference>
<feature type="transmembrane region" description="Helical" evidence="2">
    <location>
        <begin position="108"/>
        <end position="130"/>
    </location>
</feature>
<dbReference type="Proteomes" id="UP000051934">
    <property type="component" value="Unassembled WGS sequence"/>
</dbReference>
<proteinExistence type="inferred from homology"/>
<dbReference type="EMBL" id="LIBB01000234">
    <property type="protein sequence ID" value="KRO71139.1"/>
    <property type="molecule type" value="Genomic_DNA"/>
</dbReference>
<comment type="caution">
    <text evidence="3">The sequence shown here is derived from an EMBL/GenBank/DDBJ whole genome shotgun (WGS) entry which is preliminary data.</text>
</comment>
<feature type="transmembrane region" description="Helical" evidence="2">
    <location>
        <begin position="181"/>
        <end position="198"/>
    </location>
</feature>
<feature type="transmembrane region" description="Helical" evidence="2">
    <location>
        <begin position="6"/>
        <end position="29"/>
    </location>
</feature>
<gene>
    <name evidence="3" type="ORF">ABR69_10605</name>
</gene>
<dbReference type="InterPro" id="IPR003425">
    <property type="entry name" value="CCB3/YggT"/>
</dbReference>
<comment type="similarity">
    <text evidence="1">Belongs to the YggT family.</text>
</comment>
<keyword evidence="2" id="KW-0472">Membrane</keyword>
<evidence type="ECO:0000256" key="1">
    <source>
        <dbReference type="ARBA" id="ARBA00010894"/>
    </source>
</evidence>
<dbReference type="PANTHER" id="PTHR33219:SF14">
    <property type="entry name" value="PROTEIN COFACTOR ASSEMBLY OF COMPLEX C SUBUNIT B CCB3, CHLOROPLASTIC-RELATED"/>
    <property type="match status" value="1"/>
</dbReference>
<keyword evidence="2" id="KW-0812">Transmembrane</keyword>
<organism evidence="3 4">
    <name type="scientific">OM182 bacterium BACL3 MAG-120507-bin80</name>
    <dbReference type="NCBI Taxonomy" id="1655577"/>
    <lineage>
        <taxon>Bacteria</taxon>
        <taxon>Pseudomonadati</taxon>
        <taxon>Pseudomonadota</taxon>
        <taxon>Gammaproteobacteria</taxon>
        <taxon>OMG group</taxon>
        <taxon>OM182 clade</taxon>
    </lineage>
</organism>
<evidence type="ECO:0000256" key="2">
    <source>
        <dbReference type="SAM" id="Phobius"/>
    </source>
</evidence>
<sequence>MDFMSSSGITLVSTLGGIYLLMLLLRFLLQIARADFYNPMSQAIVRFTDPVVWPLRALIPGYRGIDFATLVAALLVQVAAIYGLIALYGATSPPLSSIITWAFVGNLLFVINIYYYAIIGSIIMSFIMMFSGNPRPHPMLNLIGQLTEPVMGPIRSIIPPMGGLDFSPIVIFLGIQLLQKFIYTTFGITTGMAAVILGI</sequence>